<keyword evidence="3" id="KW-1185">Reference proteome</keyword>
<organism evidence="2 3">
    <name type="scientific">Paeniglutamicibacter cryotolerans</name>
    <dbReference type="NCBI Taxonomy" id="670079"/>
    <lineage>
        <taxon>Bacteria</taxon>
        <taxon>Bacillati</taxon>
        <taxon>Actinomycetota</taxon>
        <taxon>Actinomycetes</taxon>
        <taxon>Micrococcales</taxon>
        <taxon>Micrococcaceae</taxon>
        <taxon>Paeniglutamicibacter</taxon>
    </lineage>
</organism>
<name>A0A839QJ50_9MICC</name>
<dbReference type="PANTHER" id="PTHR24094:SF15">
    <property type="entry name" value="AMP-DEPENDENT SYNTHETASE_LIGASE DOMAIN-CONTAINING PROTEIN-RELATED"/>
    <property type="match status" value="1"/>
</dbReference>
<protein>
    <recommendedName>
        <fullName evidence="1">GmrSD restriction endonucleases C-terminal domain-containing protein</fullName>
    </recommendedName>
</protein>
<sequence length="315" mass="33382">MKLRFASILSALALAGAVVLVPGTGPVPQTTSAPLLTAPSAVAATGSARIAPGPRLAGPRALSLLEALPVKGKAAATGYNRNAKFGNGWKDFNGNKCDERQDSLKRDMSKVKYKDKKKCQVASGRLHDAYTGKVLNWKVNSGLVDIDHVVALKNVWISGGQKLSQTQRLAVANDPLNLMASAASANRSKGDKNAAEWLPKNKSFRCQYVSTQISVKKKYALSVTSAEKAAMKRVLRSCSTQKAAKVTAIKPAGGTGILKPTAPAKPGAATTVKKKVSPGAFCAQSEKGKKGLGKKNGKLYICKASTKEARLRWRR</sequence>
<dbReference type="InterPro" id="IPR011089">
    <property type="entry name" value="GmrSD_C"/>
</dbReference>
<dbReference type="PANTHER" id="PTHR24094">
    <property type="entry name" value="SECRETED PROTEIN"/>
    <property type="match status" value="1"/>
</dbReference>
<dbReference type="EMBL" id="JACHVS010000001">
    <property type="protein sequence ID" value="MBB2995633.1"/>
    <property type="molecule type" value="Genomic_DNA"/>
</dbReference>
<dbReference type="RefSeq" id="WP_183510856.1">
    <property type="nucleotide sequence ID" value="NZ_BAABGK010000029.1"/>
</dbReference>
<accession>A0A839QJ50</accession>
<evidence type="ECO:0000259" key="1">
    <source>
        <dbReference type="Pfam" id="PF07510"/>
    </source>
</evidence>
<dbReference type="Proteomes" id="UP000523000">
    <property type="component" value="Unassembled WGS sequence"/>
</dbReference>
<proteinExistence type="predicted"/>
<dbReference type="AlphaFoldDB" id="A0A839QJ50"/>
<evidence type="ECO:0000313" key="3">
    <source>
        <dbReference type="Proteomes" id="UP000523000"/>
    </source>
</evidence>
<feature type="domain" description="GmrSD restriction endonucleases C-terminal" evidence="1">
    <location>
        <begin position="99"/>
        <end position="233"/>
    </location>
</feature>
<comment type="caution">
    <text evidence="2">The sequence shown here is derived from an EMBL/GenBank/DDBJ whole genome shotgun (WGS) entry which is preliminary data.</text>
</comment>
<dbReference type="Pfam" id="PF07510">
    <property type="entry name" value="GmrSD_C"/>
    <property type="match status" value="1"/>
</dbReference>
<evidence type="ECO:0000313" key="2">
    <source>
        <dbReference type="EMBL" id="MBB2995633.1"/>
    </source>
</evidence>
<gene>
    <name evidence="2" type="ORF">E9229_001824</name>
</gene>
<reference evidence="2 3" key="1">
    <citation type="submission" date="2020-08" db="EMBL/GenBank/DDBJ databases">
        <title>Sequencing the genomes of 1000 actinobacteria strains.</title>
        <authorList>
            <person name="Klenk H.-P."/>
        </authorList>
    </citation>
    <scope>NUCLEOTIDE SEQUENCE [LARGE SCALE GENOMIC DNA]</scope>
    <source>
        <strain evidence="2 3">DSM 22826</strain>
    </source>
</reference>